<dbReference type="PANTHER" id="PTHR12526">
    <property type="entry name" value="GLYCOSYLTRANSFERASE"/>
    <property type="match status" value="1"/>
</dbReference>
<dbReference type="RefSeq" id="WP_014810423.1">
    <property type="nucleotide sequence ID" value="NC_018025.1"/>
</dbReference>
<reference evidence="4" key="1">
    <citation type="submission" date="2012-06" db="EMBL/GenBank/DDBJ databases">
        <title>Complete sequence of chromosome of Desulfomonile tiedjei DSM 6799.</title>
        <authorList>
            <person name="Lucas S."/>
            <person name="Copeland A."/>
            <person name="Lapidus A."/>
            <person name="Glavina del Rio T."/>
            <person name="Dalin E."/>
            <person name="Tice H."/>
            <person name="Bruce D."/>
            <person name="Goodwin L."/>
            <person name="Pitluck S."/>
            <person name="Peters L."/>
            <person name="Ovchinnikova G."/>
            <person name="Zeytun A."/>
            <person name="Lu M."/>
            <person name="Kyrpides N."/>
            <person name="Mavromatis K."/>
            <person name="Ivanova N."/>
            <person name="Brettin T."/>
            <person name="Detter J.C."/>
            <person name="Han C."/>
            <person name="Larimer F."/>
            <person name="Land M."/>
            <person name="Hauser L."/>
            <person name="Markowitz V."/>
            <person name="Cheng J.-F."/>
            <person name="Hugenholtz P."/>
            <person name="Woyke T."/>
            <person name="Wu D."/>
            <person name="Spring S."/>
            <person name="Schroeder M."/>
            <person name="Brambilla E."/>
            <person name="Klenk H.-P."/>
            <person name="Eisen J.A."/>
        </authorList>
    </citation>
    <scope>NUCLEOTIDE SEQUENCE [LARGE SCALE GENOMIC DNA]</scope>
    <source>
        <strain evidence="4">ATCC 49306 / DSM 6799 / DCB-1</strain>
    </source>
</reference>
<evidence type="ECO:0000259" key="1">
    <source>
        <dbReference type="Pfam" id="PF00534"/>
    </source>
</evidence>
<dbReference type="AlphaFoldDB" id="I4C6U1"/>
<name>I4C6U1_DESTA</name>
<sequence length="388" mass="42896">MKAALAIENFSRYGGGAESYAVQLAETLVRAGWEVHLYGHSWDGAPKTAIFHEIRRLPKWVPPSVRIIDFALRHKSMVSSENFDVILGFGNTITMNVYQSHGGVHALTTKRKLLAIESPLVRFLKHATALLSPKYHARAWIESAPFRLNPRPTIVAISHMVRDDIASYFHMDPSDIRLVYNGIDLNRFGSANFPGRSEFRRKLGFGDEEILFLFMAYDFRKKGVRYLIESAGLLQRNIGPGKFGLVIAGNQPTPALTRLVERLGLVEAVRFPGPTKEPEAFYDACDVFVLPTFYDACSLVVFEAMASGLPAITTVWNGAAGIITDGVDGAVLQKAGDVKELADAMEFFLDSGNLRAASAAARNTAANYSLAENHRKMLEIFREAATKD</sequence>
<dbReference type="Pfam" id="PF00534">
    <property type="entry name" value="Glycos_transf_1"/>
    <property type="match status" value="1"/>
</dbReference>
<evidence type="ECO:0000259" key="2">
    <source>
        <dbReference type="Pfam" id="PF13439"/>
    </source>
</evidence>
<dbReference type="InterPro" id="IPR001296">
    <property type="entry name" value="Glyco_trans_1"/>
</dbReference>
<protein>
    <submittedName>
        <fullName evidence="3">Glycosyltransferase</fullName>
    </submittedName>
</protein>
<gene>
    <name evidence="3" type="ordered locus">Desti_2602</name>
</gene>
<feature type="domain" description="Glycosyl transferase family 1" evidence="1">
    <location>
        <begin position="196"/>
        <end position="357"/>
    </location>
</feature>
<dbReference type="EMBL" id="CP003360">
    <property type="protein sequence ID" value="AFM25282.1"/>
    <property type="molecule type" value="Genomic_DNA"/>
</dbReference>
<organism evidence="3 4">
    <name type="scientific">Desulfomonile tiedjei (strain ATCC 49306 / DSM 6799 / DCB-1)</name>
    <dbReference type="NCBI Taxonomy" id="706587"/>
    <lineage>
        <taxon>Bacteria</taxon>
        <taxon>Pseudomonadati</taxon>
        <taxon>Thermodesulfobacteriota</taxon>
        <taxon>Desulfomonilia</taxon>
        <taxon>Desulfomonilales</taxon>
        <taxon>Desulfomonilaceae</taxon>
        <taxon>Desulfomonile</taxon>
    </lineage>
</organism>
<dbReference type="eggNOG" id="COG0438">
    <property type="taxonomic scope" value="Bacteria"/>
</dbReference>
<accession>I4C6U1</accession>
<dbReference type="HOGENOM" id="CLU_009583_44_1_7"/>
<dbReference type="Proteomes" id="UP000006055">
    <property type="component" value="Chromosome"/>
</dbReference>
<evidence type="ECO:0000313" key="4">
    <source>
        <dbReference type="Proteomes" id="UP000006055"/>
    </source>
</evidence>
<dbReference type="Gene3D" id="3.40.50.2000">
    <property type="entry name" value="Glycogen Phosphorylase B"/>
    <property type="match status" value="2"/>
</dbReference>
<dbReference type="InterPro" id="IPR028098">
    <property type="entry name" value="Glyco_trans_4-like_N"/>
</dbReference>
<proteinExistence type="predicted"/>
<keyword evidence="4" id="KW-1185">Reference proteome</keyword>
<dbReference type="KEGG" id="dti:Desti_2602"/>
<dbReference type="STRING" id="706587.Desti_2602"/>
<dbReference type="Pfam" id="PF13439">
    <property type="entry name" value="Glyco_transf_4"/>
    <property type="match status" value="1"/>
</dbReference>
<evidence type="ECO:0000313" key="3">
    <source>
        <dbReference type="EMBL" id="AFM25282.1"/>
    </source>
</evidence>
<dbReference type="OrthoDB" id="433681at2"/>
<dbReference type="CDD" id="cd03801">
    <property type="entry name" value="GT4_PimA-like"/>
    <property type="match status" value="1"/>
</dbReference>
<dbReference type="GO" id="GO:0016757">
    <property type="term" value="F:glycosyltransferase activity"/>
    <property type="evidence" value="ECO:0007669"/>
    <property type="project" value="InterPro"/>
</dbReference>
<feature type="domain" description="Glycosyltransferase subfamily 4-like N-terminal" evidence="2">
    <location>
        <begin position="15"/>
        <end position="187"/>
    </location>
</feature>
<dbReference type="PANTHER" id="PTHR12526:SF623">
    <property type="entry name" value="WABG"/>
    <property type="match status" value="1"/>
</dbReference>
<keyword evidence="3" id="KW-0808">Transferase</keyword>
<dbReference type="SUPFAM" id="SSF53756">
    <property type="entry name" value="UDP-Glycosyltransferase/glycogen phosphorylase"/>
    <property type="match status" value="1"/>
</dbReference>